<feature type="region of interest" description="Disordered" evidence="11">
    <location>
        <begin position="328"/>
        <end position="350"/>
    </location>
</feature>
<evidence type="ECO:0000256" key="7">
    <source>
        <dbReference type="ARBA" id="ARBA00023054"/>
    </source>
</evidence>
<dbReference type="PANTHER" id="PTHR46881:SF1">
    <property type="entry name" value="PALMDELPHIN"/>
    <property type="match status" value="1"/>
</dbReference>
<evidence type="ECO:0000313" key="13">
    <source>
        <dbReference type="Proteomes" id="UP001152622"/>
    </source>
</evidence>
<evidence type="ECO:0000256" key="3">
    <source>
        <dbReference type="ARBA" id="ARBA00004552"/>
    </source>
</evidence>
<sequence>MDGLSLQSAQEQEAVKLQAQVDQQQSKVLQSNIHRMEIEIEVLEKREMTISANEQLILKRLKEVERTAEDIIKAVNADIPQEPIQYIYSAIPDIPKSYKPSQLKKLSSPFLEPNDDQPKQALFAVEINVEKDMRTGESQVLSTATVMPQKLQQKGIKVYDDGRKSVYALRSDGQVAPNGVGELSTCEVEELLRKATEKQTNPDVEYHEPVFSTPYSRSSTSKKLDWDQASSRPNCQLGSYMCSPSAQLEVPRSDGTPFQGEAKHLPPHIPHPNAGGHVPADQSPPQSPGKSHFTNGSETHLEANAQSPVQALLQQSKESHRAALLVESGARHRGPSPSHPDSSQTSNTAMPAELDSTEPVTMIFMGYQSVDDEQETHRALDRDGAIQAELVVIGDDDGSSDGPLSYHPGGYHSKIFQPHLTSKASSYLTEAKATCSRTNASPYATPNQLQETGFGHSPLHLSPCPDGQLEGDITEEPSATALRLRTAKLGKSV</sequence>
<evidence type="ECO:0000313" key="12">
    <source>
        <dbReference type="EMBL" id="KAJ8376111.1"/>
    </source>
</evidence>
<keyword evidence="6" id="KW-0770">Synapse</keyword>
<evidence type="ECO:0000256" key="5">
    <source>
        <dbReference type="ARBA" id="ARBA00022490"/>
    </source>
</evidence>
<dbReference type="InterPro" id="IPR004965">
    <property type="entry name" value="Paralemmin"/>
</dbReference>
<evidence type="ECO:0000256" key="10">
    <source>
        <dbReference type="SAM" id="Coils"/>
    </source>
</evidence>
<feature type="region of interest" description="Disordered" evidence="11">
    <location>
        <begin position="197"/>
        <end position="230"/>
    </location>
</feature>
<evidence type="ECO:0000256" key="9">
    <source>
        <dbReference type="ARBA" id="ARBA00040857"/>
    </source>
</evidence>
<comment type="caution">
    <text evidence="12">The sequence shown here is derived from an EMBL/GenBank/DDBJ whole genome shotgun (WGS) entry which is preliminary data.</text>
</comment>
<keyword evidence="13" id="KW-1185">Reference proteome</keyword>
<organism evidence="12 13">
    <name type="scientific">Synaphobranchus kaupii</name>
    <name type="common">Kaup's arrowtooth eel</name>
    <dbReference type="NCBI Taxonomy" id="118154"/>
    <lineage>
        <taxon>Eukaryota</taxon>
        <taxon>Metazoa</taxon>
        <taxon>Chordata</taxon>
        <taxon>Craniata</taxon>
        <taxon>Vertebrata</taxon>
        <taxon>Euteleostomi</taxon>
        <taxon>Actinopterygii</taxon>
        <taxon>Neopterygii</taxon>
        <taxon>Teleostei</taxon>
        <taxon>Anguilliformes</taxon>
        <taxon>Synaphobranchidae</taxon>
        <taxon>Synaphobranchus</taxon>
    </lineage>
</organism>
<feature type="compositionally biased region" description="Polar residues" evidence="11">
    <location>
        <begin position="288"/>
        <end position="297"/>
    </location>
</feature>
<evidence type="ECO:0000256" key="11">
    <source>
        <dbReference type="SAM" id="MobiDB-lite"/>
    </source>
</evidence>
<feature type="coiled-coil region" evidence="10">
    <location>
        <begin position="7"/>
        <end position="46"/>
    </location>
</feature>
<dbReference type="OrthoDB" id="9937247at2759"/>
<dbReference type="PANTHER" id="PTHR46881">
    <property type="entry name" value="PALMDELPHIN"/>
    <property type="match status" value="1"/>
</dbReference>
<evidence type="ECO:0000256" key="6">
    <source>
        <dbReference type="ARBA" id="ARBA00023018"/>
    </source>
</evidence>
<evidence type="ECO:0000256" key="8">
    <source>
        <dbReference type="ARBA" id="ARBA00023273"/>
    </source>
</evidence>
<keyword evidence="5" id="KW-0963">Cytoplasm</keyword>
<name>A0A9Q1JA61_SYNKA</name>
<dbReference type="GO" id="GO:0043197">
    <property type="term" value="C:dendritic spine"/>
    <property type="evidence" value="ECO:0007669"/>
    <property type="project" value="UniProtKB-SubCell"/>
</dbReference>
<evidence type="ECO:0000256" key="4">
    <source>
        <dbReference type="ARBA" id="ARBA00005756"/>
    </source>
</evidence>
<dbReference type="Pfam" id="PF03285">
    <property type="entry name" value="Paralemmin"/>
    <property type="match status" value="2"/>
</dbReference>
<evidence type="ECO:0000256" key="1">
    <source>
        <dbReference type="ARBA" id="ARBA00004279"/>
    </source>
</evidence>
<reference evidence="12" key="1">
    <citation type="journal article" date="2023" name="Science">
        <title>Genome structures resolve the early diversification of teleost fishes.</title>
        <authorList>
            <person name="Parey E."/>
            <person name="Louis A."/>
            <person name="Montfort J."/>
            <person name="Bouchez O."/>
            <person name="Roques C."/>
            <person name="Iampietro C."/>
            <person name="Lluch J."/>
            <person name="Castinel A."/>
            <person name="Donnadieu C."/>
            <person name="Desvignes T."/>
            <person name="Floi Bucao C."/>
            <person name="Jouanno E."/>
            <person name="Wen M."/>
            <person name="Mejri S."/>
            <person name="Dirks R."/>
            <person name="Jansen H."/>
            <person name="Henkel C."/>
            <person name="Chen W.J."/>
            <person name="Zahm M."/>
            <person name="Cabau C."/>
            <person name="Klopp C."/>
            <person name="Thompson A.W."/>
            <person name="Robinson-Rechavi M."/>
            <person name="Braasch I."/>
            <person name="Lecointre G."/>
            <person name="Bobe J."/>
            <person name="Postlethwait J.H."/>
            <person name="Berthelot C."/>
            <person name="Roest Crollius H."/>
            <person name="Guiguen Y."/>
        </authorList>
    </citation>
    <scope>NUCLEOTIDE SEQUENCE</scope>
    <source>
        <strain evidence="12">WJC10195</strain>
    </source>
</reference>
<dbReference type="GO" id="GO:0016020">
    <property type="term" value="C:membrane"/>
    <property type="evidence" value="ECO:0007669"/>
    <property type="project" value="InterPro"/>
</dbReference>
<feature type="region of interest" description="Disordered" evidence="11">
    <location>
        <begin position="247"/>
        <end position="297"/>
    </location>
</feature>
<feature type="compositionally biased region" description="Polar residues" evidence="11">
    <location>
        <begin position="339"/>
        <end position="349"/>
    </location>
</feature>
<comment type="subcellular location">
    <subcellularLocation>
        <location evidence="1">Cell projection</location>
        <location evidence="1">Dendrite</location>
    </subcellularLocation>
    <subcellularLocation>
        <location evidence="3">Cell projection</location>
        <location evidence="3">Dendritic spine</location>
    </subcellularLocation>
    <subcellularLocation>
        <location evidence="2">Cytoplasm</location>
    </subcellularLocation>
</comment>
<comment type="similarity">
    <text evidence="4">Belongs to the paralemmin family.</text>
</comment>
<proteinExistence type="inferred from homology"/>
<dbReference type="EMBL" id="JAINUF010000002">
    <property type="protein sequence ID" value="KAJ8376111.1"/>
    <property type="molecule type" value="Genomic_DNA"/>
</dbReference>
<dbReference type="Proteomes" id="UP001152622">
    <property type="component" value="Chromosome 2"/>
</dbReference>
<keyword evidence="8" id="KW-0966">Cell projection</keyword>
<dbReference type="GO" id="GO:0005737">
    <property type="term" value="C:cytoplasm"/>
    <property type="evidence" value="ECO:0007669"/>
    <property type="project" value="UniProtKB-SubCell"/>
</dbReference>
<dbReference type="AlphaFoldDB" id="A0A9Q1JA61"/>
<gene>
    <name evidence="12" type="ORF">SKAU_G00066910</name>
</gene>
<evidence type="ECO:0000256" key="2">
    <source>
        <dbReference type="ARBA" id="ARBA00004496"/>
    </source>
</evidence>
<protein>
    <recommendedName>
        <fullName evidence="9">Palmdelphin</fullName>
    </recommendedName>
</protein>
<dbReference type="GO" id="GO:0008360">
    <property type="term" value="P:regulation of cell shape"/>
    <property type="evidence" value="ECO:0007669"/>
    <property type="project" value="InterPro"/>
</dbReference>
<accession>A0A9Q1JA61</accession>
<keyword evidence="7 10" id="KW-0175">Coiled coil</keyword>